<proteinExistence type="predicted"/>
<dbReference type="InterPro" id="IPR001810">
    <property type="entry name" value="F-box_dom"/>
</dbReference>
<evidence type="ECO:0000259" key="3">
    <source>
        <dbReference type="Pfam" id="PF00646"/>
    </source>
</evidence>
<evidence type="ECO:0000313" key="5">
    <source>
        <dbReference type="Proteomes" id="UP001205105"/>
    </source>
</evidence>
<dbReference type="AlphaFoldDB" id="A0AAD5DL37"/>
<dbReference type="Gene3D" id="3.80.10.10">
    <property type="entry name" value="Ribonuclease Inhibitor"/>
    <property type="match status" value="1"/>
</dbReference>
<dbReference type="SMART" id="SM00367">
    <property type="entry name" value="LRR_CC"/>
    <property type="match status" value="3"/>
</dbReference>
<comment type="subcellular location">
    <subcellularLocation>
        <location evidence="1">Cytoplasm</location>
        <location evidence="1">Cytoskeleton</location>
        <location evidence="1">Cilium axoneme</location>
    </subcellularLocation>
</comment>
<feature type="domain" description="F-box" evidence="3">
    <location>
        <begin position="212"/>
        <end position="245"/>
    </location>
</feature>
<comment type="caution">
    <text evidence="4">The sequence shown here is derived from an EMBL/GenBank/DDBJ whole genome shotgun (WGS) entry which is preliminary data.</text>
</comment>
<evidence type="ECO:0000256" key="1">
    <source>
        <dbReference type="ARBA" id="ARBA00004430"/>
    </source>
</evidence>
<feature type="region of interest" description="Disordered" evidence="2">
    <location>
        <begin position="1"/>
        <end position="46"/>
    </location>
</feature>
<dbReference type="Proteomes" id="UP001205105">
    <property type="component" value="Unassembled WGS sequence"/>
</dbReference>
<dbReference type="GO" id="GO:0031146">
    <property type="term" value="P:SCF-dependent proteasomal ubiquitin-dependent protein catabolic process"/>
    <property type="evidence" value="ECO:0007669"/>
    <property type="project" value="TreeGrafter"/>
</dbReference>
<protein>
    <recommendedName>
        <fullName evidence="3">F-box domain-containing protein</fullName>
    </recommendedName>
</protein>
<sequence length="461" mass="46356">MPNAKRKSPQAGGAAEPPAPLLPAGPRPTSSSPALGWGLRSQEGDSCDATCDSARETKALRICTASAAEPAQQAAALEAPAGCGAGGMHAVCSVPLAMLHSYHAGCCSRLGSSSSLSELDAAGSCGDLAAAAAGDECPGGLPAAKACSTQQQAQQQQQQQQSAGCCDSAGIGMPIAAAAAEDAAAAAASAAAEGRAAVAAAAAAAAPWADPPDDILKRVLDQLQPSTLRVLRLVCRGWEAAASRLLVHLRPEGIAGKQLASRFPSLHSLDLSNCCMGVDFTTPRMLRLQSLLCNEHLAELAGLGRLEQLSLRGCSRLTGAGLAQLGCLRRSLTMLNLSNCTGLTDDCLAALAAALPQLATLNLQGCSGLGDEAISHLVNMPNLRRAAEGRMWRPGLKRVVLSKCPQINLESSGGPHLKVVTDPSGGAAAAAASAADAALVVALAGPAGMAGQDMQLLVGAV</sequence>
<dbReference type="InterPro" id="IPR006553">
    <property type="entry name" value="Leu-rich_rpt_Cys-con_subtyp"/>
</dbReference>
<organism evidence="4 5">
    <name type="scientific">Chlorella ohadii</name>
    <dbReference type="NCBI Taxonomy" id="2649997"/>
    <lineage>
        <taxon>Eukaryota</taxon>
        <taxon>Viridiplantae</taxon>
        <taxon>Chlorophyta</taxon>
        <taxon>core chlorophytes</taxon>
        <taxon>Trebouxiophyceae</taxon>
        <taxon>Chlorellales</taxon>
        <taxon>Chlorellaceae</taxon>
        <taxon>Chlorella clade</taxon>
        <taxon>Chlorella</taxon>
    </lineage>
</organism>
<evidence type="ECO:0000256" key="2">
    <source>
        <dbReference type="SAM" id="MobiDB-lite"/>
    </source>
</evidence>
<dbReference type="SUPFAM" id="SSF52047">
    <property type="entry name" value="RNI-like"/>
    <property type="match status" value="1"/>
</dbReference>
<dbReference type="PANTHER" id="PTHR13318:SF190">
    <property type="entry name" value="PARTNER OF PAIRED, ISOFORM B"/>
    <property type="match status" value="1"/>
</dbReference>
<dbReference type="EMBL" id="JADXDR010000096">
    <property type="protein sequence ID" value="KAI7839637.1"/>
    <property type="molecule type" value="Genomic_DNA"/>
</dbReference>
<dbReference type="GO" id="GO:0005930">
    <property type="term" value="C:axoneme"/>
    <property type="evidence" value="ECO:0007669"/>
    <property type="project" value="UniProtKB-SubCell"/>
</dbReference>
<dbReference type="InterPro" id="IPR036047">
    <property type="entry name" value="F-box-like_dom_sf"/>
</dbReference>
<accession>A0AAD5DL37</accession>
<dbReference type="InterPro" id="IPR032675">
    <property type="entry name" value="LRR_dom_sf"/>
</dbReference>
<dbReference type="PANTHER" id="PTHR13318">
    <property type="entry name" value="PARTNER OF PAIRED, ISOFORM B-RELATED"/>
    <property type="match status" value="1"/>
</dbReference>
<dbReference type="SUPFAM" id="SSF81383">
    <property type="entry name" value="F-box domain"/>
    <property type="match status" value="1"/>
</dbReference>
<evidence type="ECO:0000313" key="4">
    <source>
        <dbReference type="EMBL" id="KAI7839637.1"/>
    </source>
</evidence>
<keyword evidence="5" id="KW-1185">Reference proteome</keyword>
<feature type="compositionally biased region" description="Pro residues" evidence="2">
    <location>
        <begin position="17"/>
        <end position="26"/>
    </location>
</feature>
<dbReference type="GO" id="GO:0019005">
    <property type="term" value="C:SCF ubiquitin ligase complex"/>
    <property type="evidence" value="ECO:0007669"/>
    <property type="project" value="TreeGrafter"/>
</dbReference>
<dbReference type="Pfam" id="PF00646">
    <property type="entry name" value="F-box"/>
    <property type="match status" value="1"/>
</dbReference>
<name>A0AAD5DL37_9CHLO</name>
<reference evidence="4" key="1">
    <citation type="submission" date="2020-11" db="EMBL/GenBank/DDBJ databases">
        <title>Chlorella ohadii genome sequencing and assembly.</title>
        <authorList>
            <person name="Murik O."/>
            <person name="Treves H."/>
            <person name="Kedem I."/>
            <person name="Shotland Y."/>
            <person name="Kaplan A."/>
        </authorList>
    </citation>
    <scope>NUCLEOTIDE SEQUENCE</scope>
    <source>
        <strain evidence="4">1</strain>
    </source>
</reference>
<gene>
    <name evidence="4" type="ORF">COHA_006636</name>
</gene>